<protein>
    <submittedName>
        <fullName evidence="1">Uncharacterized protein</fullName>
    </submittedName>
</protein>
<organism evidence="1 2">
    <name type="scientific">Peptostreptococcus anaerobius</name>
    <dbReference type="NCBI Taxonomy" id="1261"/>
    <lineage>
        <taxon>Bacteria</taxon>
        <taxon>Bacillati</taxon>
        <taxon>Bacillota</taxon>
        <taxon>Clostridia</taxon>
        <taxon>Peptostreptococcales</taxon>
        <taxon>Peptostreptococcaceae</taxon>
        <taxon>Peptostreptococcus</taxon>
    </lineage>
</organism>
<name>A0A379CIP2_9FIRM</name>
<dbReference type="Proteomes" id="UP000255101">
    <property type="component" value="Unassembled WGS sequence"/>
</dbReference>
<accession>A0A379CIP2</accession>
<sequence length="82" mass="9674">MKIGNKSKNRIIECGDLVQFEPYEDYRLIVSFGDEGEYFYLAIDIMNSSVAGKSRRGESLFDFCERMRYRLVSKNKDLKLEF</sequence>
<gene>
    <name evidence="1" type="ORF">NCTC11460_02106</name>
</gene>
<evidence type="ECO:0000313" key="2">
    <source>
        <dbReference type="Proteomes" id="UP000255101"/>
    </source>
</evidence>
<dbReference type="RefSeq" id="WP_019595721.1">
    <property type="nucleotide sequence ID" value="NZ_FOVA01000025.1"/>
</dbReference>
<dbReference type="EMBL" id="UGTB01000004">
    <property type="protein sequence ID" value="SUB62098.1"/>
    <property type="molecule type" value="Genomic_DNA"/>
</dbReference>
<evidence type="ECO:0000313" key="1">
    <source>
        <dbReference type="EMBL" id="SUB62098.1"/>
    </source>
</evidence>
<reference evidence="1 2" key="1">
    <citation type="submission" date="2018-06" db="EMBL/GenBank/DDBJ databases">
        <authorList>
            <consortium name="Pathogen Informatics"/>
            <person name="Doyle S."/>
        </authorList>
    </citation>
    <scope>NUCLEOTIDE SEQUENCE [LARGE SCALE GENOMIC DNA]</scope>
    <source>
        <strain evidence="1 2">NCTC11460</strain>
    </source>
</reference>
<proteinExistence type="predicted"/>
<dbReference type="AlphaFoldDB" id="A0A379CIP2"/>